<accession>A0A6M2DV12</accession>
<dbReference type="InterPro" id="IPR032675">
    <property type="entry name" value="LRR_dom_sf"/>
</dbReference>
<protein>
    <submittedName>
        <fullName evidence="3">Uncharacterized protein</fullName>
    </submittedName>
</protein>
<reference evidence="3" key="1">
    <citation type="submission" date="2020-03" db="EMBL/GenBank/DDBJ databases">
        <title>Transcriptomic Profiling of the Digestive Tract of the Rat Flea, Xenopsylla cheopis, Following Blood Feeding and Infection with Yersinia pestis.</title>
        <authorList>
            <person name="Bland D.M."/>
            <person name="Martens C.A."/>
            <person name="Virtaneva K."/>
            <person name="Kanakabandi K."/>
            <person name="Long D."/>
            <person name="Rosenke R."/>
            <person name="Saturday G.A."/>
            <person name="Hoyt F.H."/>
            <person name="Bruno D.P."/>
            <person name="Ribeiro J.M.C."/>
            <person name="Hinnebusch J."/>
        </authorList>
    </citation>
    <scope>NUCLEOTIDE SEQUENCE</scope>
</reference>
<dbReference type="SUPFAM" id="SSF51126">
    <property type="entry name" value="Pectin lyase-like"/>
    <property type="match status" value="1"/>
</dbReference>
<name>A0A6M2DV12_XENCH</name>
<evidence type="ECO:0000256" key="1">
    <source>
        <dbReference type="SAM" id="Phobius"/>
    </source>
</evidence>
<proteinExistence type="predicted"/>
<keyword evidence="1" id="KW-1133">Transmembrane helix</keyword>
<keyword evidence="1" id="KW-0472">Membrane</keyword>
<evidence type="ECO:0000256" key="2">
    <source>
        <dbReference type="SAM" id="SignalP"/>
    </source>
</evidence>
<feature type="chain" id="PRO_5026966367" evidence="2">
    <location>
        <begin position="23"/>
        <end position="464"/>
    </location>
</feature>
<dbReference type="InterPro" id="IPR011050">
    <property type="entry name" value="Pectin_lyase_fold/virulence"/>
</dbReference>
<sequence>MRTCYIVMVIFVMMMTIVDVNGAIQSMTSYQRDPCESPGCNCRYEVAECACDNNIQSISLIGQQGKPIRRLNIENCKHVHIAENTIKNLTMLAKLEIRNVENLMLARTSLHGGHWYKKLSIKISNSTIENLHSYVFQGNLSDIHIENSRILQISAYAFSSITSPYCQITISNTKIKKINQQAFNRIQLLGLKFEKIEIEDNLPSKILSEVEVLEDFSILDSKFGVVKSSAINVALPLKVDIRNSYFEVLEGEAFVISSRGKIEFRNNTISDLHNGAFRGLGITNDILRNYGKQEFIFEDNTVDKYNPGGFWTNVTSLNTRYGEVKLNEKCTCEIINRILIPKSSVQCSIVDPHHYQNLPPNYVEVPKYENAQKIYELECRVFGTAPWYIWLLGTLGILIFLILIGGLTLWWCKKHRSNNQKQWINNGTGKKFNPQQIVMPEPKTYRETELHVIVERAELLTTDL</sequence>
<feature type="signal peptide" evidence="2">
    <location>
        <begin position="1"/>
        <end position="22"/>
    </location>
</feature>
<dbReference type="AlphaFoldDB" id="A0A6M2DV12"/>
<dbReference type="Gene3D" id="3.80.10.10">
    <property type="entry name" value="Ribonuclease Inhibitor"/>
    <property type="match status" value="1"/>
</dbReference>
<feature type="transmembrane region" description="Helical" evidence="1">
    <location>
        <begin position="387"/>
        <end position="412"/>
    </location>
</feature>
<keyword evidence="1" id="KW-0812">Transmembrane</keyword>
<evidence type="ECO:0000313" key="3">
    <source>
        <dbReference type="EMBL" id="NOV50139.1"/>
    </source>
</evidence>
<dbReference type="EMBL" id="GIIL01006413">
    <property type="protein sequence ID" value="NOV50139.1"/>
    <property type="molecule type" value="Transcribed_RNA"/>
</dbReference>
<organism evidence="3">
    <name type="scientific">Xenopsylla cheopis</name>
    <name type="common">Oriental rat flea</name>
    <name type="synonym">Pulex cheopis</name>
    <dbReference type="NCBI Taxonomy" id="163159"/>
    <lineage>
        <taxon>Eukaryota</taxon>
        <taxon>Metazoa</taxon>
        <taxon>Ecdysozoa</taxon>
        <taxon>Arthropoda</taxon>
        <taxon>Hexapoda</taxon>
        <taxon>Insecta</taxon>
        <taxon>Pterygota</taxon>
        <taxon>Neoptera</taxon>
        <taxon>Endopterygota</taxon>
        <taxon>Siphonaptera</taxon>
        <taxon>Pulicidae</taxon>
        <taxon>Xenopsyllinae</taxon>
        <taxon>Xenopsylla</taxon>
    </lineage>
</organism>
<keyword evidence="2" id="KW-0732">Signal</keyword>